<proteinExistence type="inferred from homology"/>
<evidence type="ECO:0000256" key="8">
    <source>
        <dbReference type="ARBA" id="ARBA00022676"/>
    </source>
</evidence>
<gene>
    <name evidence="21" type="ORF">IAC32_07370</name>
</gene>
<dbReference type="Pfam" id="PF00912">
    <property type="entry name" value="Transgly"/>
    <property type="match status" value="1"/>
</dbReference>
<keyword evidence="5" id="KW-1003">Cell membrane</keyword>
<dbReference type="Gene3D" id="3.40.710.10">
    <property type="entry name" value="DD-peptidase/beta-lactamase superfamily"/>
    <property type="match status" value="1"/>
</dbReference>
<dbReference type="Proteomes" id="UP000823637">
    <property type="component" value="Unassembled WGS sequence"/>
</dbReference>
<dbReference type="InterPro" id="IPR023346">
    <property type="entry name" value="Lysozyme-like_dom_sf"/>
</dbReference>
<evidence type="ECO:0000313" key="21">
    <source>
        <dbReference type="EMBL" id="MBO8447545.1"/>
    </source>
</evidence>
<protein>
    <submittedName>
        <fullName evidence="21">Penicillin-binding protein</fullName>
    </submittedName>
</protein>
<evidence type="ECO:0000256" key="3">
    <source>
        <dbReference type="ARBA" id="ARBA00007090"/>
    </source>
</evidence>
<dbReference type="GO" id="GO:0008360">
    <property type="term" value="P:regulation of cell shape"/>
    <property type="evidence" value="ECO:0007669"/>
    <property type="project" value="UniProtKB-KW"/>
</dbReference>
<comment type="catalytic activity">
    <reaction evidence="16">
        <text>Preferential cleavage: (Ac)2-L-Lys-D-Ala-|-D-Ala. Also transpeptidation of peptidyl-alanyl moieties that are N-acyl substituents of D-alanine.</text>
        <dbReference type="EC" id="3.4.16.4"/>
    </reaction>
</comment>
<comment type="subcellular location">
    <subcellularLocation>
        <location evidence="1">Cell membrane</location>
    </subcellularLocation>
</comment>
<evidence type="ECO:0000256" key="5">
    <source>
        <dbReference type="ARBA" id="ARBA00022475"/>
    </source>
</evidence>
<keyword evidence="12" id="KW-0573">Peptidoglycan synthesis</keyword>
<evidence type="ECO:0000256" key="7">
    <source>
        <dbReference type="ARBA" id="ARBA00022670"/>
    </source>
</evidence>
<dbReference type="PANTHER" id="PTHR32282">
    <property type="entry name" value="BINDING PROTEIN TRANSPEPTIDASE, PUTATIVE-RELATED"/>
    <property type="match status" value="1"/>
</dbReference>
<accession>A0A9D9EJ68</accession>
<feature type="domain" description="Glycosyl transferase family 51" evidence="20">
    <location>
        <begin position="69"/>
        <end position="250"/>
    </location>
</feature>
<name>A0A9D9EJ68_9BACT</name>
<organism evidence="21 22">
    <name type="scientific">Candidatus Enterocola intestinipullorum</name>
    <dbReference type="NCBI Taxonomy" id="2840783"/>
    <lineage>
        <taxon>Bacteria</taxon>
        <taxon>Pseudomonadati</taxon>
        <taxon>Bacteroidota</taxon>
        <taxon>Bacteroidia</taxon>
        <taxon>Bacteroidales</taxon>
        <taxon>Candidatus Enterocola</taxon>
    </lineage>
</organism>
<feature type="domain" description="Penicillin-binding protein transpeptidase" evidence="19">
    <location>
        <begin position="463"/>
        <end position="706"/>
    </location>
</feature>
<reference evidence="21" key="2">
    <citation type="journal article" date="2021" name="PeerJ">
        <title>Extensive microbial diversity within the chicken gut microbiome revealed by metagenomics and culture.</title>
        <authorList>
            <person name="Gilroy R."/>
            <person name="Ravi A."/>
            <person name="Getino M."/>
            <person name="Pursley I."/>
            <person name="Horton D.L."/>
            <person name="Alikhan N.F."/>
            <person name="Baker D."/>
            <person name="Gharbi K."/>
            <person name="Hall N."/>
            <person name="Watson M."/>
            <person name="Adriaenssens E.M."/>
            <person name="Foster-Nyarko E."/>
            <person name="Jarju S."/>
            <person name="Secka A."/>
            <person name="Antonio M."/>
            <person name="Oren A."/>
            <person name="Chaudhuri R.R."/>
            <person name="La Ragione R."/>
            <person name="Hildebrand F."/>
            <person name="Pallen M.J."/>
        </authorList>
    </citation>
    <scope>NUCLEOTIDE SEQUENCE</scope>
    <source>
        <strain evidence="21">D3-1215</strain>
    </source>
</reference>
<evidence type="ECO:0000256" key="15">
    <source>
        <dbReference type="ARBA" id="ARBA00023316"/>
    </source>
</evidence>
<comment type="caution">
    <text evidence="21">The sequence shown here is derived from an EMBL/GenBank/DDBJ whole genome shotgun (WGS) entry which is preliminary data.</text>
</comment>
<keyword evidence="14" id="KW-0511">Multifunctional enzyme</keyword>
<evidence type="ECO:0000256" key="11">
    <source>
        <dbReference type="ARBA" id="ARBA00022960"/>
    </source>
</evidence>
<evidence type="ECO:0000256" key="17">
    <source>
        <dbReference type="ARBA" id="ARBA00049902"/>
    </source>
</evidence>
<dbReference type="PANTHER" id="PTHR32282:SF11">
    <property type="entry name" value="PENICILLIN-BINDING PROTEIN 1B"/>
    <property type="match status" value="1"/>
</dbReference>
<keyword evidence="13 18" id="KW-0472">Membrane</keyword>
<dbReference type="AlphaFoldDB" id="A0A9D9EJ68"/>
<evidence type="ECO:0000259" key="20">
    <source>
        <dbReference type="Pfam" id="PF00912"/>
    </source>
</evidence>
<dbReference type="InterPro" id="IPR012338">
    <property type="entry name" value="Beta-lactam/transpept-like"/>
</dbReference>
<feature type="non-terminal residue" evidence="21">
    <location>
        <position position="749"/>
    </location>
</feature>
<dbReference type="GO" id="GO:0008955">
    <property type="term" value="F:peptidoglycan glycosyltransferase activity"/>
    <property type="evidence" value="ECO:0007669"/>
    <property type="project" value="UniProtKB-EC"/>
</dbReference>
<evidence type="ECO:0000256" key="1">
    <source>
        <dbReference type="ARBA" id="ARBA00004236"/>
    </source>
</evidence>
<evidence type="ECO:0000256" key="6">
    <source>
        <dbReference type="ARBA" id="ARBA00022645"/>
    </source>
</evidence>
<dbReference type="EMBL" id="JADIMR010000108">
    <property type="protein sequence ID" value="MBO8447545.1"/>
    <property type="molecule type" value="Genomic_DNA"/>
</dbReference>
<evidence type="ECO:0000256" key="12">
    <source>
        <dbReference type="ARBA" id="ARBA00022984"/>
    </source>
</evidence>
<keyword evidence="10" id="KW-0378">Hydrolase</keyword>
<dbReference type="SUPFAM" id="SSF56601">
    <property type="entry name" value="beta-lactamase/transpeptidase-like"/>
    <property type="match status" value="1"/>
</dbReference>
<keyword evidence="6" id="KW-0121">Carboxypeptidase</keyword>
<dbReference type="GO" id="GO:0030288">
    <property type="term" value="C:outer membrane-bounded periplasmic space"/>
    <property type="evidence" value="ECO:0007669"/>
    <property type="project" value="TreeGrafter"/>
</dbReference>
<comment type="catalytic activity">
    <reaction evidence="17">
        <text>[GlcNAc-(1-&gt;4)-Mur2Ac(oyl-L-Ala-gamma-D-Glu-L-Lys-D-Ala-D-Ala)](n)-di-trans,octa-cis-undecaprenyl diphosphate + beta-D-GlcNAc-(1-&gt;4)-Mur2Ac(oyl-L-Ala-gamma-D-Glu-L-Lys-D-Ala-D-Ala)-di-trans,octa-cis-undecaprenyl diphosphate = [GlcNAc-(1-&gt;4)-Mur2Ac(oyl-L-Ala-gamma-D-Glu-L-Lys-D-Ala-D-Ala)](n+1)-di-trans,octa-cis-undecaprenyl diphosphate + di-trans,octa-cis-undecaprenyl diphosphate + H(+)</text>
        <dbReference type="Rhea" id="RHEA:23708"/>
        <dbReference type="Rhea" id="RHEA-COMP:9602"/>
        <dbReference type="Rhea" id="RHEA-COMP:9603"/>
        <dbReference type="ChEBI" id="CHEBI:15378"/>
        <dbReference type="ChEBI" id="CHEBI:58405"/>
        <dbReference type="ChEBI" id="CHEBI:60033"/>
        <dbReference type="ChEBI" id="CHEBI:78435"/>
        <dbReference type="EC" id="2.4.99.28"/>
    </reaction>
</comment>
<keyword evidence="18" id="KW-0812">Transmembrane</keyword>
<dbReference type="SUPFAM" id="SSF53955">
    <property type="entry name" value="Lysozyme-like"/>
    <property type="match status" value="1"/>
</dbReference>
<keyword evidence="15" id="KW-0961">Cell wall biogenesis/degradation</keyword>
<evidence type="ECO:0000256" key="14">
    <source>
        <dbReference type="ARBA" id="ARBA00023268"/>
    </source>
</evidence>
<evidence type="ECO:0000256" key="18">
    <source>
        <dbReference type="SAM" id="Phobius"/>
    </source>
</evidence>
<dbReference type="GO" id="GO:0071555">
    <property type="term" value="P:cell wall organization"/>
    <property type="evidence" value="ECO:0007669"/>
    <property type="project" value="UniProtKB-KW"/>
</dbReference>
<dbReference type="GO" id="GO:0009252">
    <property type="term" value="P:peptidoglycan biosynthetic process"/>
    <property type="evidence" value="ECO:0007669"/>
    <property type="project" value="UniProtKB-KW"/>
</dbReference>
<dbReference type="Gene3D" id="1.10.3810.10">
    <property type="entry name" value="Biosynthetic peptidoglycan transglycosylase-like"/>
    <property type="match status" value="1"/>
</dbReference>
<reference evidence="21" key="1">
    <citation type="submission" date="2020-10" db="EMBL/GenBank/DDBJ databases">
        <authorList>
            <person name="Gilroy R."/>
        </authorList>
    </citation>
    <scope>NUCLEOTIDE SEQUENCE</scope>
    <source>
        <strain evidence="21">D3-1215</strain>
    </source>
</reference>
<keyword evidence="9" id="KW-0808">Transferase</keyword>
<evidence type="ECO:0000259" key="19">
    <source>
        <dbReference type="Pfam" id="PF00905"/>
    </source>
</evidence>
<dbReference type="GO" id="GO:0006508">
    <property type="term" value="P:proteolysis"/>
    <property type="evidence" value="ECO:0007669"/>
    <property type="project" value="UniProtKB-KW"/>
</dbReference>
<evidence type="ECO:0000256" key="4">
    <source>
        <dbReference type="ARBA" id="ARBA00007739"/>
    </source>
</evidence>
<evidence type="ECO:0000313" key="22">
    <source>
        <dbReference type="Proteomes" id="UP000823637"/>
    </source>
</evidence>
<dbReference type="GO" id="GO:0008658">
    <property type="term" value="F:penicillin binding"/>
    <property type="evidence" value="ECO:0007669"/>
    <property type="project" value="InterPro"/>
</dbReference>
<dbReference type="InterPro" id="IPR050396">
    <property type="entry name" value="Glycosyltr_51/Transpeptidase"/>
</dbReference>
<comment type="similarity">
    <text evidence="3">In the C-terminal section; belongs to the transpeptidase family.</text>
</comment>
<evidence type="ECO:0000256" key="10">
    <source>
        <dbReference type="ARBA" id="ARBA00022801"/>
    </source>
</evidence>
<dbReference type="GO" id="GO:0005886">
    <property type="term" value="C:plasma membrane"/>
    <property type="evidence" value="ECO:0007669"/>
    <property type="project" value="UniProtKB-SubCell"/>
</dbReference>
<comment type="pathway">
    <text evidence="2">Cell wall biogenesis; peptidoglycan biosynthesis.</text>
</comment>
<feature type="transmembrane region" description="Helical" evidence="18">
    <location>
        <begin position="20"/>
        <end position="46"/>
    </location>
</feature>
<dbReference type="Pfam" id="PF00905">
    <property type="entry name" value="Transpeptidase"/>
    <property type="match status" value="1"/>
</dbReference>
<dbReference type="InterPro" id="IPR001460">
    <property type="entry name" value="PCN-bd_Tpept"/>
</dbReference>
<evidence type="ECO:0000256" key="16">
    <source>
        <dbReference type="ARBA" id="ARBA00034000"/>
    </source>
</evidence>
<evidence type="ECO:0000256" key="9">
    <source>
        <dbReference type="ARBA" id="ARBA00022679"/>
    </source>
</evidence>
<evidence type="ECO:0000256" key="2">
    <source>
        <dbReference type="ARBA" id="ARBA00004752"/>
    </source>
</evidence>
<dbReference type="GO" id="GO:0009002">
    <property type="term" value="F:serine-type D-Ala-D-Ala carboxypeptidase activity"/>
    <property type="evidence" value="ECO:0007669"/>
    <property type="project" value="UniProtKB-EC"/>
</dbReference>
<dbReference type="InterPro" id="IPR036950">
    <property type="entry name" value="PBP_transglycosylase"/>
</dbReference>
<keyword evidence="7" id="KW-0645">Protease</keyword>
<comment type="similarity">
    <text evidence="4">In the N-terminal section; belongs to the glycosyltransferase 51 family.</text>
</comment>
<dbReference type="InterPro" id="IPR001264">
    <property type="entry name" value="Glyco_trans_51"/>
</dbReference>
<keyword evidence="8" id="KW-0328">Glycosyltransferase</keyword>
<evidence type="ECO:0000256" key="13">
    <source>
        <dbReference type="ARBA" id="ARBA00023136"/>
    </source>
</evidence>
<sequence length="749" mass="84962">MVRKPAGKPAKKSFPWVKVLWAAFAAAVLSIVLVFVLISSGVIGYLPDIEELKNPKNKFATELYTADGEMFGRFFYGKDNRVAVEYDEISPYVVQALVATEDVRYYNHSGIDFKALVRSIVFRVLLGQKNAGGGSTISQQLAKQLYSPVAENIVQRALQKPIEWVIAVKLERYYTKEEIIAMYLNQFDFLNNAVGIKSAAQVYFNTTPDKLDIEQSAMLVGMCQNPSYYNPNRFPERTQKRRNLVLQRMQEAGFLSLAESDSLQALPIRLDFKKVDHKTGIAPYFREFLRLTMTADKPDRKDYASWQGQQFYEDSIAWENDPLFGWCNKNFKPDGSPYNIYTDGLKVYTTIDSRMQVYAEQAVSEHVGGTLQQQFFKENKGKWHAPFSTDLTRQEINEIMDRAMRQSERYIKLKRAKVPEKEIEKIFSTPVEMRVFNGKTEVDTLLSPIDSIRWDKYFLRCGFMSMDPRSGHVKAYVGGPNFAEFQYDMVSKGKRQIGSTIKPFLYTLAMEEGAQPCDLVANVQPTVYLPDGNVWKPRNSSDKRIGEMVTLSWGLQTSNNWISAHLIKKYSPQALVNLMHSFGILGFLDPVVSLCLGPAEVSVKEMVSAYTAFVNEGIMLAPVYVTRIEDNKGNEIASFTARSTEVISKETADEMVLMLQNVVDKGTGIRLRYRYKFQGAIGGKTGTTQNNSDGWFMGFTPELVNGVWVGGEDRSIHFDNMRDGQGASMALPVWALYMQKVYADSTLMY</sequence>
<keyword evidence="11" id="KW-0133">Cell shape</keyword>
<keyword evidence="18" id="KW-1133">Transmembrane helix</keyword>